<evidence type="ECO:0000313" key="4">
    <source>
        <dbReference type="Proteomes" id="UP000242886"/>
    </source>
</evidence>
<dbReference type="PANTHER" id="PTHR42208:SF1">
    <property type="entry name" value="HEAVY METAL TRANSPORTER"/>
    <property type="match status" value="1"/>
</dbReference>
<feature type="transmembrane region" description="Helical" evidence="1">
    <location>
        <begin position="6"/>
        <end position="31"/>
    </location>
</feature>
<keyword evidence="1" id="KW-1133">Transmembrane helix</keyword>
<organism evidence="3 4">
    <name type="scientific">Sterolibacterium denitrificans</name>
    <dbReference type="NCBI Taxonomy" id="157592"/>
    <lineage>
        <taxon>Bacteria</taxon>
        <taxon>Pseudomonadati</taxon>
        <taxon>Pseudomonadota</taxon>
        <taxon>Betaproteobacteria</taxon>
        <taxon>Nitrosomonadales</taxon>
        <taxon>Sterolibacteriaceae</taxon>
        <taxon>Sterolibacterium</taxon>
    </lineage>
</organism>
<dbReference type="RefSeq" id="WP_154717006.1">
    <property type="nucleotide sequence ID" value="NZ_LT837803.1"/>
</dbReference>
<dbReference type="AlphaFoldDB" id="A0A7Z7HSJ0"/>
<feature type="transmembrane region" description="Helical" evidence="1">
    <location>
        <begin position="149"/>
        <end position="168"/>
    </location>
</feature>
<sequence length="248" mass="26023">MPDTGFIALFLVGFLGGTHCIAMCGGIVGALSMQMPGAAGAASAGGRPMRAALANLPLHLAYNLGRISSYSLAGAALGAVGSLGLLFEHLLPMQMTLYVAANLMLVALGLYLLGLNQSLQFLERAGQRIWLRIQPLSRRFLPARRVSQALPLGMLWGFLPCGMVYSALTTALMSGSALRGAGLMLAFGLGTLPNLLLAGLLLQRLRAFSRAKLVRVVSGLLVLGFGVYGLLNATSLGGRLWQGIICRV</sequence>
<keyword evidence="4" id="KW-1185">Reference proteome</keyword>
<evidence type="ECO:0000256" key="1">
    <source>
        <dbReference type="SAM" id="Phobius"/>
    </source>
</evidence>
<name>A0A7Z7HSJ0_9PROT</name>
<dbReference type="EMBL" id="LT837803">
    <property type="protein sequence ID" value="SMB27957.1"/>
    <property type="molecule type" value="Genomic_DNA"/>
</dbReference>
<evidence type="ECO:0000259" key="2">
    <source>
        <dbReference type="Pfam" id="PF13386"/>
    </source>
</evidence>
<feature type="transmembrane region" description="Helical" evidence="1">
    <location>
        <begin position="213"/>
        <end position="231"/>
    </location>
</feature>
<dbReference type="Pfam" id="PF13386">
    <property type="entry name" value="DsbD_2"/>
    <property type="match status" value="1"/>
</dbReference>
<protein>
    <recommendedName>
        <fullName evidence="2">Urease accessory protein UreH-like transmembrane domain-containing protein</fullName>
    </recommendedName>
</protein>
<feature type="transmembrane region" description="Helical" evidence="1">
    <location>
        <begin position="180"/>
        <end position="201"/>
    </location>
</feature>
<dbReference type="Proteomes" id="UP000242886">
    <property type="component" value="Chromosome SDENCHOL"/>
</dbReference>
<reference evidence="3" key="1">
    <citation type="submission" date="2017-03" db="EMBL/GenBank/DDBJ databases">
        <authorList>
            <consortium name="AG Boll"/>
        </authorList>
    </citation>
    <scope>NUCLEOTIDE SEQUENCE [LARGE SCALE GENOMIC DNA]</scope>
    <source>
        <strain evidence="3">Chol</strain>
    </source>
</reference>
<accession>A0A7Z7HSJ0</accession>
<gene>
    <name evidence="3" type="ORF">SDENCHOL_20516</name>
</gene>
<feature type="domain" description="Urease accessory protein UreH-like transmembrane" evidence="2">
    <location>
        <begin position="8"/>
        <end position="228"/>
    </location>
</feature>
<dbReference type="PANTHER" id="PTHR42208">
    <property type="entry name" value="HEAVY METAL TRANSPORTER-RELATED"/>
    <property type="match status" value="1"/>
</dbReference>
<dbReference type="InterPro" id="IPR039447">
    <property type="entry name" value="UreH-like_TM_dom"/>
</dbReference>
<feature type="transmembrane region" description="Helical" evidence="1">
    <location>
        <begin position="93"/>
        <end position="114"/>
    </location>
</feature>
<keyword evidence="1" id="KW-0472">Membrane</keyword>
<evidence type="ECO:0000313" key="3">
    <source>
        <dbReference type="EMBL" id="SMB27957.1"/>
    </source>
</evidence>
<keyword evidence="1" id="KW-0812">Transmembrane</keyword>
<proteinExistence type="predicted"/>